<protein>
    <submittedName>
        <fullName evidence="1">Uncharacterized protein</fullName>
    </submittedName>
</protein>
<dbReference type="EMBL" id="RCHU02000001">
    <property type="protein sequence ID" value="KAL3609219.1"/>
    <property type="molecule type" value="Genomic_DNA"/>
</dbReference>
<reference evidence="1 2" key="1">
    <citation type="journal article" date="2024" name="Plant Biotechnol. J.">
        <title>Genome and CRISPR/Cas9 system of a widespread forest tree (Populus alba) in the world.</title>
        <authorList>
            <person name="Liu Y.J."/>
            <person name="Jiang P.F."/>
            <person name="Han X.M."/>
            <person name="Li X.Y."/>
            <person name="Wang H.M."/>
            <person name="Wang Y.J."/>
            <person name="Wang X.X."/>
            <person name="Zeng Q.Y."/>
        </authorList>
    </citation>
    <scope>NUCLEOTIDE SEQUENCE [LARGE SCALE GENOMIC DNA]</scope>
    <source>
        <strain evidence="2">cv. PAL-ZL1</strain>
    </source>
</reference>
<comment type="caution">
    <text evidence="1">The sequence shown here is derived from an EMBL/GenBank/DDBJ whole genome shotgun (WGS) entry which is preliminary data.</text>
</comment>
<dbReference type="Proteomes" id="UP000309997">
    <property type="component" value="Unassembled WGS sequence"/>
</dbReference>
<sequence>MATIVTDISSNTLFTVLFLLPLIYLIAKQLKTLYSSRFAPLPPGPYSWPILGNALQIGNSPHITLANLAKTYGPLFSLRLGSQLVIVAASQEAATEILKTQDRFLSGRFVPDVIPAKWLKLENLSLGWIGEVNNEFKFLRTVCQSKLFSNKALLSQSCLREKKAADTVRFIRTMEGKVLKIKEVAFAAVFSMLTNILISSDLISMEQESMEGEMTEIIRNIFEVGAAPNISDLFPILAPFDLQNLRKKSKELYLRFSTMFEAIIEERRERKMSSDNASSKEDFLDTLISNGSRAPGCWFRHKHNLQKKSEELYMRRRATFVAILEEWREGKVSDDDASRQEDFVDTEISNDSTDENITLLLQPELLRAGTDASKSAIEWS</sequence>
<name>A0ACC4CWQ2_POPAL</name>
<evidence type="ECO:0000313" key="2">
    <source>
        <dbReference type="Proteomes" id="UP000309997"/>
    </source>
</evidence>
<evidence type="ECO:0000313" key="1">
    <source>
        <dbReference type="EMBL" id="KAL3609219.1"/>
    </source>
</evidence>
<proteinExistence type="predicted"/>
<gene>
    <name evidence="1" type="ORF">D5086_000239</name>
</gene>
<keyword evidence="2" id="KW-1185">Reference proteome</keyword>
<organism evidence="1 2">
    <name type="scientific">Populus alba</name>
    <name type="common">White poplar</name>
    <dbReference type="NCBI Taxonomy" id="43335"/>
    <lineage>
        <taxon>Eukaryota</taxon>
        <taxon>Viridiplantae</taxon>
        <taxon>Streptophyta</taxon>
        <taxon>Embryophyta</taxon>
        <taxon>Tracheophyta</taxon>
        <taxon>Spermatophyta</taxon>
        <taxon>Magnoliopsida</taxon>
        <taxon>eudicotyledons</taxon>
        <taxon>Gunneridae</taxon>
        <taxon>Pentapetalae</taxon>
        <taxon>rosids</taxon>
        <taxon>fabids</taxon>
        <taxon>Malpighiales</taxon>
        <taxon>Salicaceae</taxon>
        <taxon>Saliceae</taxon>
        <taxon>Populus</taxon>
    </lineage>
</organism>
<accession>A0ACC4CWQ2</accession>